<accession>A0A7H0VJZ4</accession>
<evidence type="ECO:0000259" key="3">
    <source>
        <dbReference type="Pfam" id="PF18962"/>
    </source>
</evidence>
<keyword evidence="5" id="KW-1185">Reference proteome</keyword>
<reference evidence="4 5" key="1">
    <citation type="submission" date="2020-08" db="EMBL/GenBank/DDBJ databases">
        <title>Croceimicrobium hydrocarbonivorans gen. nov., sp. nov., a novel marine bacterium isolated from a bacterial consortium that degrades polyethylene terephthalate.</title>
        <authorList>
            <person name="Liu R."/>
        </authorList>
    </citation>
    <scope>NUCLEOTIDE SEQUENCE [LARGE SCALE GENOMIC DNA]</scope>
    <source>
        <strain evidence="4 5">A20-9</strain>
    </source>
</reference>
<keyword evidence="1 2" id="KW-0732">Signal</keyword>
<dbReference type="InterPro" id="IPR026444">
    <property type="entry name" value="Secre_tail"/>
</dbReference>
<feature type="chain" id="PRO_5028937566" evidence="2">
    <location>
        <begin position="21"/>
        <end position="611"/>
    </location>
</feature>
<name>A0A7H0VJZ4_9FLAO</name>
<dbReference type="Pfam" id="PF05787">
    <property type="entry name" value="PhoX"/>
    <property type="match status" value="1"/>
</dbReference>
<dbReference type="InterPro" id="IPR008557">
    <property type="entry name" value="PhoX"/>
</dbReference>
<protein>
    <submittedName>
        <fullName evidence="4">DUF839 domain-containing protein</fullName>
    </submittedName>
</protein>
<gene>
    <name evidence="4" type="ORF">H4K34_09430</name>
</gene>
<proteinExistence type="predicted"/>
<dbReference type="KEGG" id="chyd:H4K34_09430"/>
<evidence type="ECO:0000256" key="2">
    <source>
        <dbReference type="SAM" id="SignalP"/>
    </source>
</evidence>
<organism evidence="4 5">
    <name type="scientific">Croceimicrobium hydrocarbonivorans</name>
    <dbReference type="NCBI Taxonomy" id="2761580"/>
    <lineage>
        <taxon>Bacteria</taxon>
        <taxon>Pseudomonadati</taxon>
        <taxon>Bacteroidota</taxon>
        <taxon>Flavobacteriia</taxon>
        <taxon>Flavobacteriales</taxon>
        <taxon>Owenweeksiaceae</taxon>
        <taxon>Croceimicrobium</taxon>
    </lineage>
</organism>
<feature type="domain" description="Secretion system C-terminal sorting" evidence="3">
    <location>
        <begin position="550"/>
        <end position="607"/>
    </location>
</feature>
<sequence length="611" mass="66756">MMKKLLLSAGIIAAGLSAQAQTFSPEIDVTNWEPTTIQVPASPLITQYLFIGGHHVVQTTPTYGNPADTALAKQWHDFIGFTPDNNGTDLGWISVNHEMVIQNDKIGDGGGMTVFKVRRDAATDSLIVVDQTLNDGRQGKFFAVDFANTVGETGMNCGGITGPDGRIWTAEEWWRGSNADLADRDTGDFTIGTGTSTYAAANGFPGYNGETIKKYENYNYMVEIDPRQAVAIRKQYNWGRQPFEGGCVMPDNKTVYLGADNTPGFFTKFVADNAGDFTTGKTYVYKHDATGSKWVEIDNSNFSNMLNFNTNAVMAGATMFNRLEWVVEIDGKVYMTETGRDNPAGAWSGAAAAGCVYAPHHMQRAMDQSAEFGKTITPDSSQYWDYYGRVLMYDPATEQTSVFVEGGPYFSVDPAVSSYPDKHLSNPDGLNKITVNGKNYMLICEDLNGTSKGRTPAGIGNRTCELFMLDMSISNPTLNDLHRIAVVPVGAEITGATSTTDGKTILFNSQHPDGGNPFPFNNSMTVAITGWDQVTIGLPEDAFEGDAFQVYPNPATRTLYFNELSDVAIYNVSGKRMNVYRNVKNIDISHLQPGVYYIQNAAGVTQKLLVK</sequence>
<dbReference type="EMBL" id="CP060139">
    <property type="protein sequence ID" value="QNR26042.1"/>
    <property type="molecule type" value="Genomic_DNA"/>
</dbReference>
<dbReference type="Proteomes" id="UP000516305">
    <property type="component" value="Chromosome"/>
</dbReference>
<dbReference type="NCBIfam" id="TIGR04183">
    <property type="entry name" value="Por_Secre_tail"/>
    <property type="match status" value="1"/>
</dbReference>
<evidence type="ECO:0000256" key="1">
    <source>
        <dbReference type="ARBA" id="ARBA00022729"/>
    </source>
</evidence>
<feature type="signal peptide" evidence="2">
    <location>
        <begin position="1"/>
        <end position="20"/>
    </location>
</feature>
<evidence type="ECO:0000313" key="5">
    <source>
        <dbReference type="Proteomes" id="UP000516305"/>
    </source>
</evidence>
<dbReference type="PANTHER" id="PTHR35399">
    <property type="entry name" value="SLR8030 PROTEIN"/>
    <property type="match status" value="1"/>
</dbReference>
<evidence type="ECO:0000313" key="4">
    <source>
        <dbReference type="EMBL" id="QNR26042.1"/>
    </source>
</evidence>
<dbReference type="PANTHER" id="PTHR35399:SF2">
    <property type="entry name" value="DUF839 DOMAIN-CONTAINING PROTEIN"/>
    <property type="match status" value="1"/>
</dbReference>
<dbReference type="AlphaFoldDB" id="A0A7H0VJZ4"/>
<dbReference type="Pfam" id="PF18962">
    <property type="entry name" value="Por_Secre_tail"/>
    <property type="match status" value="1"/>
</dbReference>